<dbReference type="RefSeq" id="WP_097379495.1">
    <property type="nucleotide sequence ID" value="NZ_NXNI01000001.1"/>
</dbReference>
<organism evidence="2 3">
    <name type="scientific">Natrinema ejinorense</name>
    <dbReference type="NCBI Taxonomy" id="373386"/>
    <lineage>
        <taxon>Archaea</taxon>
        <taxon>Methanobacteriati</taxon>
        <taxon>Methanobacteriota</taxon>
        <taxon>Stenosarchaea group</taxon>
        <taxon>Halobacteria</taxon>
        <taxon>Halobacteriales</taxon>
        <taxon>Natrialbaceae</taxon>
        <taxon>Natrinema</taxon>
    </lineage>
</organism>
<proteinExistence type="predicted"/>
<accession>A0A2A5QUR0</accession>
<name>A0A2A5QUR0_9EURY</name>
<keyword evidence="3" id="KW-1185">Reference proteome</keyword>
<gene>
    <name evidence="2" type="ORF">CP557_08480</name>
</gene>
<dbReference type="OrthoDB" id="155527at2157"/>
<dbReference type="EMBL" id="NXNI01000001">
    <property type="protein sequence ID" value="PCR90545.1"/>
    <property type="molecule type" value="Genomic_DNA"/>
</dbReference>
<dbReference type="AlphaFoldDB" id="A0A2A5QUR0"/>
<reference evidence="2 3" key="1">
    <citation type="submission" date="2017-09" db="EMBL/GenBank/DDBJ databases">
        <title>Genome sequences of Natrinema ejinorence JCM 13890T.</title>
        <authorList>
            <person name="Roh S.W."/>
            <person name="Kim Y.B."/>
            <person name="Kim J.Y."/>
        </authorList>
    </citation>
    <scope>NUCLEOTIDE SEQUENCE [LARGE SCALE GENOMIC DNA]</scope>
    <source>
        <strain evidence="2 3">JCM 13890</strain>
    </source>
</reference>
<dbReference type="Proteomes" id="UP000219689">
    <property type="component" value="Unassembled WGS sequence"/>
</dbReference>
<sequence length="177" mass="19994">MPEHDRTDSVTTLRQRAAAAADRAATAISRVPGIGTTRSLYRVWQRHVRERPDLYQASITFPTAPTQPTVAEIHDWIEDLEYAFEGRLDVYARRGSVAVETDRVSAELFDEDEFVEICERIEDGYDGSHSIAHLKKWRRNDGRLVRAHVIVPVKPLFPRGETDEPDADRAAAGIEAN</sequence>
<evidence type="ECO:0000313" key="2">
    <source>
        <dbReference type="EMBL" id="PCR90545.1"/>
    </source>
</evidence>
<protein>
    <submittedName>
        <fullName evidence="2">Uncharacterized protein</fullName>
    </submittedName>
</protein>
<evidence type="ECO:0000313" key="3">
    <source>
        <dbReference type="Proteomes" id="UP000219689"/>
    </source>
</evidence>
<evidence type="ECO:0000256" key="1">
    <source>
        <dbReference type="SAM" id="MobiDB-lite"/>
    </source>
</evidence>
<comment type="caution">
    <text evidence="2">The sequence shown here is derived from an EMBL/GenBank/DDBJ whole genome shotgun (WGS) entry which is preliminary data.</text>
</comment>
<feature type="region of interest" description="Disordered" evidence="1">
    <location>
        <begin position="157"/>
        <end position="177"/>
    </location>
</feature>